<feature type="domain" description="Xylanolytic transcriptional activator regulatory" evidence="8">
    <location>
        <begin position="92"/>
        <end position="166"/>
    </location>
</feature>
<keyword evidence="3" id="KW-0805">Transcription regulation</keyword>
<evidence type="ECO:0000256" key="3">
    <source>
        <dbReference type="ARBA" id="ARBA00023015"/>
    </source>
</evidence>
<keyword evidence="2" id="KW-0862">Zinc</keyword>
<dbReference type="Pfam" id="PF04082">
    <property type="entry name" value="Fungal_trans"/>
    <property type="match status" value="1"/>
</dbReference>
<gene>
    <name evidence="9" type="ORF">D0Z07_6820</name>
</gene>
<evidence type="ECO:0000256" key="4">
    <source>
        <dbReference type="ARBA" id="ARBA00023125"/>
    </source>
</evidence>
<evidence type="ECO:0000256" key="7">
    <source>
        <dbReference type="SAM" id="MobiDB-lite"/>
    </source>
</evidence>
<evidence type="ECO:0000313" key="10">
    <source>
        <dbReference type="Proteomes" id="UP000785200"/>
    </source>
</evidence>
<dbReference type="GO" id="GO:0008270">
    <property type="term" value="F:zinc ion binding"/>
    <property type="evidence" value="ECO:0007669"/>
    <property type="project" value="InterPro"/>
</dbReference>
<keyword evidence="5" id="KW-0804">Transcription</keyword>
<dbReference type="PANTHER" id="PTHR31944:SF129">
    <property type="entry name" value="ASPYRIDONES CLUSTER REGULATOR APDR-RELATED"/>
    <property type="match status" value="1"/>
</dbReference>
<reference evidence="9" key="1">
    <citation type="submission" date="2019-07" db="EMBL/GenBank/DDBJ databases">
        <title>Hyphodiscus hymeniophilus genome sequencing and assembly.</title>
        <authorList>
            <person name="Kramer G."/>
            <person name="Nodwell J."/>
        </authorList>
    </citation>
    <scope>NUCLEOTIDE SEQUENCE</scope>
    <source>
        <strain evidence="9">ATCC 34498</strain>
    </source>
</reference>
<keyword evidence="4" id="KW-0238">DNA-binding</keyword>
<keyword evidence="1" id="KW-0479">Metal-binding</keyword>
<dbReference type="GO" id="GO:0005634">
    <property type="term" value="C:nucleus"/>
    <property type="evidence" value="ECO:0007669"/>
    <property type="project" value="TreeGrafter"/>
</dbReference>
<feature type="region of interest" description="Disordered" evidence="7">
    <location>
        <begin position="420"/>
        <end position="439"/>
    </location>
</feature>
<name>A0A9P7AVG4_9HELO</name>
<dbReference type="Proteomes" id="UP000785200">
    <property type="component" value="Unassembled WGS sequence"/>
</dbReference>
<dbReference type="SMART" id="SM00906">
    <property type="entry name" value="Fungal_trans"/>
    <property type="match status" value="1"/>
</dbReference>
<evidence type="ECO:0000313" key="9">
    <source>
        <dbReference type="EMBL" id="KAG0647547.1"/>
    </source>
</evidence>
<feature type="compositionally biased region" description="Basic and acidic residues" evidence="7">
    <location>
        <begin position="420"/>
        <end position="429"/>
    </location>
</feature>
<evidence type="ECO:0000256" key="2">
    <source>
        <dbReference type="ARBA" id="ARBA00022833"/>
    </source>
</evidence>
<sequence length="477" mass="54269">MKEYIDFWSKPQTEMDYTSFSIKLLPVLAIGTVFWHGPDGAALRRTARQWVFSAQQWLSAPLEKSRMNLSGLQIQCLLILAREALGVGSDLIWISTGTVLRTAMQLGYNRDPKHFPGISVLHAEMRRRLWATIVEMVMQASFHIAMPPLISMNDWDTEPPANVNDIDIGRESGLPIVSKPLTTFTQTSVQILVRRSLKTRIEIFQASNNLNSEISYDEALRLDAELRKSCRELTSYTSAVSAQQFSSFGRNHLEVILRRPLITLHRPWAIKARTDPRFYFSRKILLETCLEELSSLPSSDYRSILLIGSGIWRDDAATPAMNIALELITQIEEQDMNLSSDIQRIRSKIAREPLIQELRDAVALTKERFHLDEEVNVKCCYIMALFLAQVEAMENGEDVEVAITKVAKQSLMESYEALKARNPDPEKDVSQGNIPGWDEDTVRPIDDGFSYDFAQDLAFDFDFSDAALEDWEAPSWL</sequence>
<evidence type="ECO:0000259" key="8">
    <source>
        <dbReference type="SMART" id="SM00906"/>
    </source>
</evidence>
<dbReference type="GO" id="GO:0001228">
    <property type="term" value="F:DNA-binding transcription activator activity, RNA polymerase II-specific"/>
    <property type="evidence" value="ECO:0007669"/>
    <property type="project" value="TreeGrafter"/>
</dbReference>
<comment type="caution">
    <text evidence="9">The sequence shown here is derived from an EMBL/GenBank/DDBJ whole genome shotgun (WGS) entry which is preliminary data.</text>
</comment>
<evidence type="ECO:0000256" key="1">
    <source>
        <dbReference type="ARBA" id="ARBA00022723"/>
    </source>
</evidence>
<dbReference type="GO" id="GO:0000978">
    <property type="term" value="F:RNA polymerase II cis-regulatory region sequence-specific DNA binding"/>
    <property type="evidence" value="ECO:0007669"/>
    <property type="project" value="TreeGrafter"/>
</dbReference>
<keyword evidence="10" id="KW-1185">Reference proteome</keyword>
<organism evidence="9 10">
    <name type="scientific">Hyphodiscus hymeniophilus</name>
    <dbReference type="NCBI Taxonomy" id="353542"/>
    <lineage>
        <taxon>Eukaryota</taxon>
        <taxon>Fungi</taxon>
        <taxon>Dikarya</taxon>
        <taxon>Ascomycota</taxon>
        <taxon>Pezizomycotina</taxon>
        <taxon>Leotiomycetes</taxon>
        <taxon>Helotiales</taxon>
        <taxon>Hyphodiscaceae</taxon>
        <taxon>Hyphodiscus</taxon>
    </lineage>
</organism>
<dbReference type="InterPro" id="IPR007219">
    <property type="entry name" value="XnlR_reg_dom"/>
</dbReference>
<dbReference type="EMBL" id="VNKQ01000012">
    <property type="protein sequence ID" value="KAG0647547.1"/>
    <property type="molecule type" value="Genomic_DNA"/>
</dbReference>
<dbReference type="AlphaFoldDB" id="A0A9P7AVG4"/>
<dbReference type="InterPro" id="IPR051430">
    <property type="entry name" value="Fungal_TF_Env_Response"/>
</dbReference>
<proteinExistence type="predicted"/>
<keyword evidence="6" id="KW-0539">Nucleus</keyword>
<dbReference type="CDD" id="cd12148">
    <property type="entry name" value="fungal_TF_MHR"/>
    <property type="match status" value="1"/>
</dbReference>
<dbReference type="GO" id="GO:0006351">
    <property type="term" value="P:DNA-templated transcription"/>
    <property type="evidence" value="ECO:0007669"/>
    <property type="project" value="InterPro"/>
</dbReference>
<dbReference type="OrthoDB" id="655030at2759"/>
<protein>
    <submittedName>
        <fullName evidence="9">Transcription factor lepE</fullName>
    </submittedName>
</protein>
<dbReference type="PANTHER" id="PTHR31944">
    <property type="entry name" value="HEME-RESPONSIVE ZINC FINGER TRANSCRIPTION FACTOR HAP1"/>
    <property type="match status" value="1"/>
</dbReference>
<evidence type="ECO:0000256" key="6">
    <source>
        <dbReference type="ARBA" id="ARBA00023242"/>
    </source>
</evidence>
<evidence type="ECO:0000256" key="5">
    <source>
        <dbReference type="ARBA" id="ARBA00023163"/>
    </source>
</evidence>
<accession>A0A9P7AVG4</accession>